<dbReference type="PROSITE" id="PS00108">
    <property type="entry name" value="PROTEIN_KINASE_ST"/>
    <property type="match status" value="1"/>
</dbReference>
<keyword evidence="8" id="KW-1185">Reference proteome</keyword>
<dbReference type="GO" id="GO:0004674">
    <property type="term" value="F:protein serine/threonine kinase activity"/>
    <property type="evidence" value="ECO:0007669"/>
    <property type="project" value="UniProtKB-KW"/>
</dbReference>
<dbReference type="InterPro" id="IPR000719">
    <property type="entry name" value="Prot_kinase_dom"/>
</dbReference>
<dbReference type="AlphaFoldDB" id="A0A1J4K567"/>
<dbReference type="PROSITE" id="PS00107">
    <property type="entry name" value="PROTEIN_KINASE_ATP"/>
    <property type="match status" value="1"/>
</dbReference>
<evidence type="ECO:0000256" key="5">
    <source>
        <dbReference type="SAM" id="MobiDB-lite"/>
    </source>
</evidence>
<keyword evidence="2 3" id="KW-0067">ATP-binding</keyword>
<dbReference type="GeneID" id="94839174"/>
<dbReference type="FunFam" id="1.10.510.10:FF:000571">
    <property type="entry name" value="Maternal embryonic leucine zipper kinase"/>
    <property type="match status" value="1"/>
</dbReference>
<comment type="caution">
    <text evidence="7">The sequence shown here is derived from an EMBL/GenBank/DDBJ whole genome shotgun (WGS) entry which is preliminary data.</text>
</comment>
<dbReference type="RefSeq" id="XP_068359475.1">
    <property type="nucleotide sequence ID" value="XM_068504470.1"/>
</dbReference>
<evidence type="ECO:0000256" key="4">
    <source>
        <dbReference type="RuleBase" id="RU000304"/>
    </source>
</evidence>
<dbReference type="OrthoDB" id="417221at2759"/>
<accession>A0A1J4K567</accession>
<dbReference type="InterPro" id="IPR011009">
    <property type="entry name" value="Kinase-like_dom_sf"/>
</dbReference>
<proteinExistence type="inferred from homology"/>
<dbReference type="InterPro" id="IPR017441">
    <property type="entry name" value="Protein_kinase_ATP_BS"/>
</dbReference>
<protein>
    <submittedName>
        <fullName evidence="7">CAMK family protein kinase</fullName>
    </submittedName>
</protein>
<gene>
    <name evidence="7" type="ORF">TRFO_25613</name>
</gene>
<feature type="binding site" evidence="3">
    <location>
        <position position="87"/>
    </location>
    <ligand>
        <name>ATP</name>
        <dbReference type="ChEBI" id="CHEBI:30616"/>
    </ligand>
</feature>
<dbReference type="Gene3D" id="1.10.510.10">
    <property type="entry name" value="Transferase(Phosphotransferase) domain 1"/>
    <property type="match status" value="1"/>
</dbReference>
<feature type="region of interest" description="Disordered" evidence="5">
    <location>
        <begin position="319"/>
        <end position="338"/>
    </location>
</feature>
<evidence type="ECO:0000256" key="2">
    <source>
        <dbReference type="ARBA" id="ARBA00022840"/>
    </source>
</evidence>
<keyword evidence="7" id="KW-0418">Kinase</keyword>
<dbReference type="PANTHER" id="PTHR24362:SF309">
    <property type="entry name" value="PROTEIN KINASE DOMAIN-CONTAINING PROTEIN"/>
    <property type="match status" value="1"/>
</dbReference>
<evidence type="ECO:0000313" key="7">
    <source>
        <dbReference type="EMBL" id="OHT06339.1"/>
    </source>
</evidence>
<dbReference type="VEuPathDB" id="TrichDB:TRFO_25613"/>
<feature type="domain" description="Protein kinase" evidence="6">
    <location>
        <begin position="58"/>
        <end position="312"/>
    </location>
</feature>
<dbReference type="SMART" id="SM00220">
    <property type="entry name" value="S_TKc"/>
    <property type="match status" value="1"/>
</dbReference>
<dbReference type="GO" id="GO:0005524">
    <property type="term" value="F:ATP binding"/>
    <property type="evidence" value="ECO:0007669"/>
    <property type="project" value="UniProtKB-UniRule"/>
</dbReference>
<evidence type="ECO:0000259" key="6">
    <source>
        <dbReference type="PROSITE" id="PS50011"/>
    </source>
</evidence>
<feature type="compositionally biased region" description="Basic and acidic residues" evidence="5">
    <location>
        <begin position="321"/>
        <end position="331"/>
    </location>
</feature>
<evidence type="ECO:0000256" key="3">
    <source>
        <dbReference type="PROSITE-ProRule" id="PRU10141"/>
    </source>
</evidence>
<keyword evidence="7" id="KW-0808">Transferase</keyword>
<keyword evidence="4" id="KW-0723">Serine/threonine-protein kinase</keyword>
<dbReference type="InterPro" id="IPR008271">
    <property type="entry name" value="Ser/Thr_kinase_AS"/>
</dbReference>
<organism evidence="7 8">
    <name type="scientific">Tritrichomonas foetus</name>
    <dbReference type="NCBI Taxonomy" id="1144522"/>
    <lineage>
        <taxon>Eukaryota</taxon>
        <taxon>Metamonada</taxon>
        <taxon>Parabasalia</taxon>
        <taxon>Tritrichomonadida</taxon>
        <taxon>Tritrichomonadidae</taxon>
        <taxon>Tritrichomonas</taxon>
    </lineage>
</organism>
<dbReference type="Pfam" id="PF00069">
    <property type="entry name" value="Pkinase"/>
    <property type="match status" value="1"/>
</dbReference>
<evidence type="ECO:0000313" key="8">
    <source>
        <dbReference type="Proteomes" id="UP000179807"/>
    </source>
</evidence>
<dbReference type="PROSITE" id="PS50011">
    <property type="entry name" value="PROTEIN_KINASE_DOM"/>
    <property type="match status" value="1"/>
</dbReference>
<sequence length="338" mass="39239">MEQETVMKPPSSQNHQNKFDFLHKLDIPQDFQVDQTQQDILDSCPISKITQILAQHGYSLISELGRGGFSRVFLVNSLKYDQQFAVKVINVYAAPILKDSTFVREIKYLLHLNHPLIIKLYENFQDGDFMFIVLEYCENGSLREVINKCGQITCHDFWKMAKQISEAIHFCHTKNVAHRDIKPENLFVDQYDRIRLADFGFATSNFQGEKVQDHCGSRVYTPPEIINLTKQYDPFKADIWSLAITFFVMHTGKYPFPLSTHKEMVEAIKMSSLDFPLDCDPKVRHLIIQMTHVKPDKRISIEKVIQIIDETISQYPNGIDVSRRKSDDKKNLPRLRGN</sequence>
<comment type="similarity">
    <text evidence="4">Belongs to the protein kinase superfamily.</text>
</comment>
<dbReference type="EMBL" id="MLAK01000728">
    <property type="protein sequence ID" value="OHT06339.1"/>
    <property type="molecule type" value="Genomic_DNA"/>
</dbReference>
<keyword evidence="1 3" id="KW-0547">Nucleotide-binding</keyword>
<name>A0A1J4K567_9EUKA</name>
<reference evidence="7" key="1">
    <citation type="submission" date="2016-10" db="EMBL/GenBank/DDBJ databases">
        <authorList>
            <person name="Benchimol M."/>
            <person name="Almeida L.G."/>
            <person name="Vasconcelos A.T."/>
            <person name="Perreira-Neves A."/>
            <person name="Rosa I.A."/>
            <person name="Tasca T."/>
            <person name="Bogo M.R."/>
            <person name="de Souza W."/>
        </authorList>
    </citation>
    <scope>NUCLEOTIDE SEQUENCE [LARGE SCALE GENOMIC DNA]</scope>
    <source>
        <strain evidence="7">K</strain>
    </source>
</reference>
<dbReference type="PANTHER" id="PTHR24362">
    <property type="entry name" value="SERINE/THREONINE-PROTEIN KINASE NEK"/>
    <property type="match status" value="1"/>
</dbReference>
<evidence type="ECO:0000256" key="1">
    <source>
        <dbReference type="ARBA" id="ARBA00022741"/>
    </source>
</evidence>
<dbReference type="Proteomes" id="UP000179807">
    <property type="component" value="Unassembled WGS sequence"/>
</dbReference>
<dbReference type="SUPFAM" id="SSF56112">
    <property type="entry name" value="Protein kinase-like (PK-like)"/>
    <property type="match status" value="1"/>
</dbReference>